<dbReference type="Proteomes" id="UP000014500">
    <property type="component" value="Unassembled WGS sequence"/>
</dbReference>
<organism evidence="3 4">
    <name type="scientific">Strigamia maritima</name>
    <name type="common">European centipede</name>
    <name type="synonym">Geophilus maritimus</name>
    <dbReference type="NCBI Taxonomy" id="126957"/>
    <lineage>
        <taxon>Eukaryota</taxon>
        <taxon>Metazoa</taxon>
        <taxon>Ecdysozoa</taxon>
        <taxon>Arthropoda</taxon>
        <taxon>Myriapoda</taxon>
        <taxon>Chilopoda</taxon>
        <taxon>Pleurostigmophora</taxon>
        <taxon>Geophilomorpha</taxon>
        <taxon>Linotaeniidae</taxon>
        <taxon>Strigamia</taxon>
    </lineage>
</organism>
<dbReference type="AlphaFoldDB" id="T1IPK6"/>
<dbReference type="OMA" id="VIGCDSV"/>
<evidence type="ECO:0000313" key="3">
    <source>
        <dbReference type="EnsemblMetazoa" id="SMAR002958-PA"/>
    </source>
</evidence>
<comment type="cofactor">
    <cofactor evidence="1">
        <name>a divalent metal cation</name>
        <dbReference type="ChEBI" id="CHEBI:60240"/>
    </cofactor>
</comment>
<dbReference type="PhylomeDB" id="T1IPK6"/>
<dbReference type="Gene3D" id="3.90.950.10">
    <property type="match status" value="1"/>
</dbReference>
<sequence>MVIDKLKTRVNMLQPILHILQTKRIILASGSVRRKDILQHINFPFEVKLSNFEENLNKSDFAHPYEYAIENAKQKALAVAKMVAKDGKPADLVIGADTVVFMDNKILEKPQNKANAVEILSWLSGRTHTVYTGVALINQSKDSSDLNVTTFYDGTDVKMGNLTAEVIDAYVATGEPMDKAGGYGIQDLGATLVEGIKGDYYTVEGLPVYKLCCYVVDLFKN</sequence>
<dbReference type="InterPro" id="IPR003697">
    <property type="entry name" value="Maf-like"/>
</dbReference>
<dbReference type="NCBIfam" id="TIGR00172">
    <property type="entry name" value="maf"/>
    <property type="match status" value="1"/>
</dbReference>
<keyword evidence="4" id="KW-1185">Reference proteome</keyword>
<dbReference type="PIRSF" id="PIRSF006305">
    <property type="entry name" value="Maf"/>
    <property type="match status" value="1"/>
</dbReference>
<dbReference type="eggNOG" id="KOG1509">
    <property type="taxonomic scope" value="Eukaryota"/>
</dbReference>
<dbReference type="SUPFAM" id="SSF52972">
    <property type="entry name" value="ITPase-like"/>
    <property type="match status" value="1"/>
</dbReference>
<dbReference type="PANTHER" id="PTHR43213">
    <property type="entry name" value="BIFUNCTIONAL DTTP/UTP PYROPHOSPHATASE/METHYLTRANSFERASE PROTEIN-RELATED"/>
    <property type="match status" value="1"/>
</dbReference>
<dbReference type="EnsemblMetazoa" id="SMAR002958-RA">
    <property type="protein sequence ID" value="SMAR002958-PA"/>
    <property type="gene ID" value="SMAR002958"/>
</dbReference>
<proteinExistence type="inferred from homology"/>
<keyword evidence="2" id="KW-0378">Hydrolase</keyword>
<dbReference type="HOGENOM" id="CLU_040416_0_2_1"/>
<dbReference type="PANTHER" id="PTHR43213:SF5">
    <property type="entry name" value="BIFUNCTIONAL DTTP_UTP PYROPHOSPHATASE_METHYLTRANSFERASE PROTEIN-RELATED"/>
    <property type="match status" value="1"/>
</dbReference>
<name>T1IPK6_STRMM</name>
<dbReference type="CDD" id="cd00555">
    <property type="entry name" value="Maf"/>
    <property type="match status" value="1"/>
</dbReference>
<evidence type="ECO:0000313" key="4">
    <source>
        <dbReference type="Proteomes" id="UP000014500"/>
    </source>
</evidence>
<dbReference type="GO" id="GO:0047429">
    <property type="term" value="F:nucleoside triphosphate diphosphatase activity"/>
    <property type="evidence" value="ECO:0007669"/>
    <property type="project" value="InterPro"/>
</dbReference>
<dbReference type="Pfam" id="PF02545">
    <property type="entry name" value="Maf"/>
    <property type="match status" value="1"/>
</dbReference>
<evidence type="ECO:0000256" key="2">
    <source>
        <dbReference type="ARBA" id="ARBA00022801"/>
    </source>
</evidence>
<dbReference type="InterPro" id="IPR029001">
    <property type="entry name" value="ITPase-like_fam"/>
</dbReference>
<dbReference type="HAMAP" id="MF_00528">
    <property type="entry name" value="Maf"/>
    <property type="match status" value="1"/>
</dbReference>
<reference evidence="3" key="2">
    <citation type="submission" date="2015-02" db="UniProtKB">
        <authorList>
            <consortium name="EnsemblMetazoa"/>
        </authorList>
    </citation>
    <scope>IDENTIFICATION</scope>
</reference>
<accession>T1IPK6</accession>
<dbReference type="STRING" id="126957.T1IPK6"/>
<reference evidence="4" key="1">
    <citation type="submission" date="2011-05" db="EMBL/GenBank/DDBJ databases">
        <authorList>
            <person name="Richards S.R."/>
            <person name="Qu J."/>
            <person name="Jiang H."/>
            <person name="Jhangiani S.N."/>
            <person name="Agravi P."/>
            <person name="Goodspeed R."/>
            <person name="Gross S."/>
            <person name="Mandapat C."/>
            <person name="Jackson L."/>
            <person name="Mathew T."/>
            <person name="Pu L."/>
            <person name="Thornton R."/>
            <person name="Saada N."/>
            <person name="Wilczek-Boney K.B."/>
            <person name="Lee S."/>
            <person name="Kovar C."/>
            <person name="Wu Y."/>
            <person name="Scherer S.E."/>
            <person name="Worley K.C."/>
            <person name="Muzny D.M."/>
            <person name="Gibbs R."/>
        </authorList>
    </citation>
    <scope>NUCLEOTIDE SEQUENCE</scope>
    <source>
        <strain evidence="4">Brora</strain>
    </source>
</reference>
<evidence type="ECO:0000256" key="1">
    <source>
        <dbReference type="ARBA" id="ARBA00001968"/>
    </source>
</evidence>
<protein>
    <submittedName>
        <fullName evidence="3">Uncharacterized protein</fullName>
    </submittedName>
</protein>
<dbReference type="EMBL" id="JH431263">
    <property type="status" value="NOT_ANNOTATED_CDS"/>
    <property type="molecule type" value="Genomic_DNA"/>
</dbReference>